<feature type="compositionally biased region" description="Basic and acidic residues" evidence="1">
    <location>
        <begin position="1"/>
        <end position="14"/>
    </location>
</feature>
<dbReference type="Proteomes" id="UP000663419">
    <property type="component" value="Chromosome 6"/>
</dbReference>
<accession>A0A8A1M102</accession>
<dbReference type="EMBL" id="CP069107">
    <property type="protein sequence ID" value="QSS57867.1"/>
    <property type="molecule type" value="Genomic_DNA"/>
</dbReference>
<dbReference type="AlphaFoldDB" id="A0A8A1M102"/>
<dbReference type="VEuPathDB" id="FungiDB:I7I53_12181"/>
<reference evidence="2" key="1">
    <citation type="submission" date="2021-01" db="EMBL/GenBank/DDBJ databases">
        <title>Chromosome-level genome assembly of a human fungal pathogen reveals clustering of transcriptionally co-regulated genes.</title>
        <authorList>
            <person name="Voorhies M."/>
            <person name="Cohen S."/>
            <person name="Shea T.P."/>
            <person name="Petrus S."/>
            <person name="Munoz J.F."/>
            <person name="Poplawski S."/>
            <person name="Goldman W.E."/>
            <person name="Michael T."/>
            <person name="Cuomo C.A."/>
            <person name="Sil A."/>
            <person name="Beyhan S."/>
        </authorList>
    </citation>
    <scope>NUCLEOTIDE SEQUENCE</scope>
    <source>
        <strain evidence="2">H88</strain>
    </source>
</reference>
<feature type="compositionally biased region" description="Basic residues" evidence="1">
    <location>
        <begin position="15"/>
        <end position="26"/>
    </location>
</feature>
<evidence type="ECO:0000313" key="3">
    <source>
        <dbReference type="Proteomes" id="UP000663419"/>
    </source>
</evidence>
<proteinExistence type="predicted"/>
<protein>
    <submittedName>
        <fullName evidence="2">Uncharacterized protein</fullName>
    </submittedName>
</protein>
<name>A0A8A1M102_AJEC8</name>
<gene>
    <name evidence="2" type="ORF">I7I53_12181</name>
</gene>
<organism evidence="2 3">
    <name type="scientific">Ajellomyces capsulatus (strain H88)</name>
    <name type="common">Darling's disease fungus</name>
    <name type="synonym">Histoplasma capsulatum</name>
    <dbReference type="NCBI Taxonomy" id="544711"/>
    <lineage>
        <taxon>Eukaryota</taxon>
        <taxon>Fungi</taxon>
        <taxon>Dikarya</taxon>
        <taxon>Ascomycota</taxon>
        <taxon>Pezizomycotina</taxon>
        <taxon>Eurotiomycetes</taxon>
        <taxon>Eurotiomycetidae</taxon>
        <taxon>Onygenales</taxon>
        <taxon>Ajellomycetaceae</taxon>
        <taxon>Histoplasma</taxon>
    </lineage>
</organism>
<sequence length="59" mass="7065">MQPGRGKENNENQKKKLNKKKKKKEKKKTETRISNSLTYLQKISDVIRPRHNVSRYLII</sequence>
<evidence type="ECO:0000313" key="2">
    <source>
        <dbReference type="EMBL" id="QSS57867.1"/>
    </source>
</evidence>
<evidence type="ECO:0000256" key="1">
    <source>
        <dbReference type="SAM" id="MobiDB-lite"/>
    </source>
</evidence>
<feature type="region of interest" description="Disordered" evidence="1">
    <location>
        <begin position="1"/>
        <end position="33"/>
    </location>
</feature>